<name>A0A4R3I347_9GAMM</name>
<dbReference type="OrthoDB" id="9807829at2"/>
<feature type="domain" description="Pseudouridine synthase RsuA/RluA-like" evidence="2">
    <location>
        <begin position="90"/>
        <end position="228"/>
    </location>
</feature>
<dbReference type="InterPro" id="IPR050188">
    <property type="entry name" value="RluA_PseudoU_synthase"/>
</dbReference>
<evidence type="ECO:0000313" key="3">
    <source>
        <dbReference type="EMBL" id="TCS40002.1"/>
    </source>
</evidence>
<evidence type="ECO:0000256" key="1">
    <source>
        <dbReference type="ARBA" id="ARBA00010876"/>
    </source>
</evidence>
<dbReference type="PANTHER" id="PTHR21600:SF87">
    <property type="entry name" value="RNA PSEUDOURIDYLATE SYNTHASE DOMAIN-CONTAINING PROTEIN 1"/>
    <property type="match status" value="1"/>
</dbReference>
<dbReference type="Pfam" id="PF00849">
    <property type="entry name" value="PseudoU_synth_2"/>
    <property type="match status" value="1"/>
</dbReference>
<dbReference type="Gene3D" id="3.30.2350.10">
    <property type="entry name" value="Pseudouridine synthase"/>
    <property type="match status" value="1"/>
</dbReference>
<protein>
    <submittedName>
        <fullName evidence="3">tRNA pseudouridine32 synthase / 23S rRNA pseudouridine746 synthase</fullName>
    </submittedName>
</protein>
<evidence type="ECO:0000259" key="2">
    <source>
        <dbReference type="Pfam" id="PF00849"/>
    </source>
</evidence>
<dbReference type="CDD" id="cd02869">
    <property type="entry name" value="PseudoU_synth_RluA_like"/>
    <property type="match status" value="1"/>
</dbReference>
<dbReference type="GO" id="GO:0003723">
    <property type="term" value="F:RNA binding"/>
    <property type="evidence" value="ECO:0007669"/>
    <property type="project" value="InterPro"/>
</dbReference>
<dbReference type="GO" id="GO:0000455">
    <property type="term" value="P:enzyme-directed rRNA pseudouridine synthesis"/>
    <property type="evidence" value="ECO:0007669"/>
    <property type="project" value="TreeGrafter"/>
</dbReference>
<dbReference type="GO" id="GO:0140098">
    <property type="term" value="F:catalytic activity, acting on RNA"/>
    <property type="evidence" value="ECO:0007669"/>
    <property type="project" value="UniProtKB-ARBA"/>
</dbReference>
<dbReference type="Proteomes" id="UP000295793">
    <property type="component" value="Unassembled WGS sequence"/>
</dbReference>
<dbReference type="SUPFAM" id="SSF55120">
    <property type="entry name" value="Pseudouridine synthase"/>
    <property type="match status" value="1"/>
</dbReference>
<accession>A0A4R3I347</accession>
<evidence type="ECO:0000313" key="4">
    <source>
        <dbReference type="Proteomes" id="UP000295793"/>
    </source>
</evidence>
<comment type="caution">
    <text evidence="3">The sequence shown here is derived from an EMBL/GenBank/DDBJ whole genome shotgun (WGS) entry which is preliminary data.</text>
</comment>
<dbReference type="InterPro" id="IPR006145">
    <property type="entry name" value="PsdUridine_synth_RsuA/RluA"/>
</dbReference>
<dbReference type="InterPro" id="IPR020103">
    <property type="entry name" value="PsdUridine_synth_cat_dom_sf"/>
</dbReference>
<dbReference type="RefSeq" id="WP_132702219.1">
    <property type="nucleotide sequence ID" value="NZ_SLZR01000011.1"/>
</dbReference>
<keyword evidence="4" id="KW-1185">Reference proteome</keyword>
<proteinExistence type="inferred from homology"/>
<organism evidence="3 4">
    <name type="scientific">Reinekea marinisedimentorum</name>
    <dbReference type="NCBI Taxonomy" id="230495"/>
    <lineage>
        <taxon>Bacteria</taxon>
        <taxon>Pseudomonadati</taxon>
        <taxon>Pseudomonadota</taxon>
        <taxon>Gammaproteobacteria</taxon>
        <taxon>Oceanospirillales</taxon>
        <taxon>Saccharospirillaceae</taxon>
        <taxon>Reinekea</taxon>
    </lineage>
</organism>
<dbReference type="GO" id="GO:0009982">
    <property type="term" value="F:pseudouridine synthase activity"/>
    <property type="evidence" value="ECO:0007669"/>
    <property type="project" value="InterPro"/>
</dbReference>
<reference evidence="3 4" key="1">
    <citation type="submission" date="2019-03" db="EMBL/GenBank/DDBJ databases">
        <title>Genomic Encyclopedia of Archaeal and Bacterial Type Strains, Phase II (KMG-II): from individual species to whole genera.</title>
        <authorList>
            <person name="Goeker M."/>
        </authorList>
    </citation>
    <scope>NUCLEOTIDE SEQUENCE [LARGE SCALE GENOMIC DNA]</scope>
    <source>
        <strain evidence="3 4">DSM 15388</strain>
    </source>
</reference>
<dbReference type="AlphaFoldDB" id="A0A4R3I347"/>
<sequence length="274" mass="30519">MEIDAVLEVEAGDPQIAIDFLVANINLSKSRLKDLMNKGGVWRVDKNGDRQRLRRAMTDILVGEQIEIFYDDDLLALKPLKAELLEDAGQYSVWNKPAGMPLHGSDWGDFQSFARAVELAFNPAREIFWLAALDYEASGLLILAHTRKAALAFSNQLAVDGFEGASLHYRADVQGDLGAVDRLDQPIDGATAITRVKKARYDARPNRSVVDLWPETGREHQIVRQFAAAGNPVVGDERYRQEDDSVEGLRLRLVELAYSCPVSGEARTFSLIHE</sequence>
<dbReference type="PANTHER" id="PTHR21600">
    <property type="entry name" value="MITOCHONDRIAL RNA PSEUDOURIDINE SYNTHASE"/>
    <property type="match status" value="1"/>
</dbReference>
<dbReference type="EMBL" id="SLZR01000011">
    <property type="protein sequence ID" value="TCS40002.1"/>
    <property type="molecule type" value="Genomic_DNA"/>
</dbReference>
<gene>
    <name evidence="3" type="ORF">BCF53_11197</name>
</gene>
<comment type="similarity">
    <text evidence="1">Belongs to the pseudouridine synthase RluA family.</text>
</comment>